<feature type="transmembrane region" description="Helical" evidence="6">
    <location>
        <begin position="265"/>
        <end position="282"/>
    </location>
</feature>
<keyword evidence="6" id="KW-0472">Membrane</keyword>
<protein>
    <recommendedName>
        <fullName evidence="2">histidine kinase</fullName>
        <ecNumber evidence="2">2.7.13.3</ecNumber>
    </recommendedName>
</protein>
<dbReference type="GO" id="GO:0000160">
    <property type="term" value="P:phosphorelay signal transduction system"/>
    <property type="evidence" value="ECO:0007669"/>
    <property type="project" value="UniProtKB-KW"/>
</dbReference>
<feature type="transmembrane region" description="Helical" evidence="6">
    <location>
        <begin position="205"/>
        <end position="224"/>
    </location>
</feature>
<comment type="catalytic activity">
    <reaction evidence="1">
        <text>ATP + protein L-histidine = ADP + protein N-phospho-L-histidine.</text>
        <dbReference type="EC" id="2.7.13.3"/>
    </reaction>
</comment>
<dbReference type="Pfam" id="PF02518">
    <property type="entry name" value="HATPase_c"/>
    <property type="match status" value="1"/>
</dbReference>
<reference evidence="8 9" key="1">
    <citation type="submission" date="2016-08" db="EMBL/GenBank/DDBJ databases">
        <authorList>
            <person name="Seilhamer J.J."/>
        </authorList>
    </citation>
    <scope>NUCLEOTIDE SEQUENCE [LARGE SCALE GENOMIC DNA]</scope>
    <source>
        <strain evidence="8 9">BRTC-1</strain>
    </source>
</reference>
<evidence type="ECO:0000256" key="6">
    <source>
        <dbReference type="SAM" id="Phobius"/>
    </source>
</evidence>
<evidence type="ECO:0000256" key="4">
    <source>
        <dbReference type="ARBA" id="ARBA00022777"/>
    </source>
</evidence>
<gene>
    <name evidence="8" type="ORF">BFG52_10275</name>
</gene>
<dbReference type="OrthoDB" id="9797605at2"/>
<dbReference type="Gene3D" id="3.30.565.10">
    <property type="entry name" value="Histidine kinase-like ATPase, C-terminal domain"/>
    <property type="match status" value="1"/>
</dbReference>
<dbReference type="Proteomes" id="UP000093391">
    <property type="component" value="Chromosome"/>
</dbReference>
<dbReference type="KEGG" id="ala:BFG52_10275"/>
<sequence length="639" mass="74338">MYTHQSHRYRKIARLTRLNRLFYVCLILYAYFSLSSSYASTTNLVHSAGLNCQIDIVQIQAAKDHAIPSQRQWVDVELPDYWEKRWRGYSGTVWYRLRWQQKCHAPNQMIALSINSINMAGQVYLNHHLLWTDQSLTEPLSRSWNTPRYWSFPQNYYRDGLNELSIKVVGVATQSPGIGKIQIGAPHAIHALYQDYLFRHRTLHFINLIITMVFGSLCFLIWLFRRQDSVFGWFAICCFLWMAFISNTLITHIPSWLTTLMNARLNLSIYCIYMTCFTIFTWRFANKAFKKTERILWVITVILICNLIGLPDHLYVFISIITFMSANLLFFINCIFYQSIAYRAKKRNIWVLAIILLSFIFIAAHDLYRLFSKSTDEIMLGALAAPLLALTISLALGHRLAENIRRIESFNHELAMKIQQVKSELEHSLQSKYRLELDNIRLQERLHLSHELHDGLGGSLVRSMVMVDKAEHFGKQNFMSILKLFRDDLRQIIDSGSSIHNKVPETPILWGASLRRRYIQIFEEINIESTWSLPENWLFVPNALESLSLLRVTEEALTNIVKHSQATQVSVDMQMPNQQELILTIIDNGIGFDLNDVEAGLHVGLHSMRMRVQRIAGELKIEHAMGQTMIQVHLKRQLT</sequence>
<dbReference type="InterPro" id="IPR050482">
    <property type="entry name" value="Sensor_HK_TwoCompSys"/>
</dbReference>
<dbReference type="AlphaFoldDB" id="A0A1B2M0K9"/>
<dbReference type="SUPFAM" id="SSF49785">
    <property type="entry name" value="Galactose-binding domain-like"/>
    <property type="match status" value="1"/>
</dbReference>
<evidence type="ECO:0000259" key="7">
    <source>
        <dbReference type="SMART" id="SM00387"/>
    </source>
</evidence>
<dbReference type="STRING" id="1789224.BFG52_10275"/>
<dbReference type="EC" id="2.7.13.3" evidence="2"/>
<keyword evidence="6" id="KW-0812">Transmembrane</keyword>
<dbReference type="SUPFAM" id="SSF55874">
    <property type="entry name" value="ATPase domain of HSP90 chaperone/DNA topoisomerase II/histidine kinase"/>
    <property type="match status" value="1"/>
</dbReference>
<keyword evidence="6" id="KW-1133">Transmembrane helix</keyword>
<dbReference type="PANTHER" id="PTHR24421">
    <property type="entry name" value="NITRATE/NITRITE SENSOR PROTEIN NARX-RELATED"/>
    <property type="match status" value="1"/>
</dbReference>
<organism evidence="8 9">
    <name type="scientific">Acinetobacter larvae</name>
    <dbReference type="NCBI Taxonomy" id="1789224"/>
    <lineage>
        <taxon>Bacteria</taxon>
        <taxon>Pseudomonadati</taxon>
        <taxon>Pseudomonadota</taxon>
        <taxon>Gammaproteobacteria</taxon>
        <taxon>Moraxellales</taxon>
        <taxon>Moraxellaceae</taxon>
        <taxon>Acinetobacter</taxon>
    </lineage>
</organism>
<feature type="transmembrane region" description="Helical" evidence="6">
    <location>
        <begin position="294"/>
        <end position="310"/>
    </location>
</feature>
<evidence type="ECO:0000313" key="9">
    <source>
        <dbReference type="Proteomes" id="UP000093391"/>
    </source>
</evidence>
<dbReference type="SMART" id="SM00387">
    <property type="entry name" value="HATPase_c"/>
    <property type="match status" value="1"/>
</dbReference>
<evidence type="ECO:0000256" key="1">
    <source>
        <dbReference type="ARBA" id="ARBA00000085"/>
    </source>
</evidence>
<dbReference type="EMBL" id="CP016895">
    <property type="protein sequence ID" value="AOA58701.1"/>
    <property type="molecule type" value="Genomic_DNA"/>
</dbReference>
<keyword evidence="5" id="KW-0902">Two-component regulatory system</keyword>
<evidence type="ECO:0000256" key="5">
    <source>
        <dbReference type="ARBA" id="ARBA00023012"/>
    </source>
</evidence>
<evidence type="ECO:0000256" key="2">
    <source>
        <dbReference type="ARBA" id="ARBA00012438"/>
    </source>
</evidence>
<feature type="transmembrane region" description="Helical" evidence="6">
    <location>
        <begin position="21"/>
        <end position="39"/>
    </location>
</feature>
<keyword evidence="9" id="KW-1185">Reference proteome</keyword>
<dbReference type="CDD" id="cd16917">
    <property type="entry name" value="HATPase_UhpB-NarQ-NarX-like"/>
    <property type="match status" value="1"/>
</dbReference>
<feature type="transmembrane region" description="Helical" evidence="6">
    <location>
        <begin position="231"/>
        <end position="253"/>
    </location>
</feature>
<keyword evidence="3" id="KW-0808">Transferase</keyword>
<feature type="transmembrane region" description="Helical" evidence="6">
    <location>
        <begin position="316"/>
        <end position="337"/>
    </location>
</feature>
<dbReference type="InterPro" id="IPR008979">
    <property type="entry name" value="Galactose-bd-like_sf"/>
</dbReference>
<name>A0A1B2M0K9_9GAMM</name>
<feature type="transmembrane region" description="Helical" evidence="6">
    <location>
        <begin position="378"/>
        <end position="397"/>
    </location>
</feature>
<evidence type="ECO:0000313" key="8">
    <source>
        <dbReference type="EMBL" id="AOA58701.1"/>
    </source>
</evidence>
<proteinExistence type="predicted"/>
<feature type="domain" description="Histidine kinase/HSP90-like ATPase" evidence="7">
    <location>
        <begin position="544"/>
        <end position="638"/>
    </location>
</feature>
<dbReference type="InterPro" id="IPR003594">
    <property type="entry name" value="HATPase_dom"/>
</dbReference>
<dbReference type="GO" id="GO:0004673">
    <property type="term" value="F:protein histidine kinase activity"/>
    <property type="evidence" value="ECO:0007669"/>
    <property type="project" value="UniProtKB-EC"/>
</dbReference>
<dbReference type="PANTHER" id="PTHR24421:SF10">
    <property type="entry name" value="NITRATE_NITRITE SENSOR PROTEIN NARQ"/>
    <property type="match status" value="1"/>
</dbReference>
<dbReference type="InterPro" id="IPR036890">
    <property type="entry name" value="HATPase_C_sf"/>
</dbReference>
<dbReference type="Gene3D" id="2.60.120.260">
    <property type="entry name" value="Galactose-binding domain-like"/>
    <property type="match status" value="1"/>
</dbReference>
<keyword evidence="4" id="KW-0418">Kinase</keyword>
<accession>A0A1B2M0K9</accession>
<feature type="transmembrane region" description="Helical" evidence="6">
    <location>
        <begin position="349"/>
        <end position="372"/>
    </location>
</feature>
<evidence type="ECO:0000256" key="3">
    <source>
        <dbReference type="ARBA" id="ARBA00022679"/>
    </source>
</evidence>